<feature type="region of interest" description="Disordered" evidence="3">
    <location>
        <begin position="1"/>
        <end position="22"/>
    </location>
</feature>
<dbReference type="Pfam" id="PF26573">
    <property type="entry name" value="TPR_Epg5_2"/>
    <property type="match status" value="1"/>
</dbReference>
<keyword evidence="6" id="KW-1185">Reference proteome</keyword>
<comment type="caution">
    <text evidence="5">The sequence shown here is derived from an EMBL/GenBank/DDBJ whole genome shotgun (WGS) entry which is preliminary data.</text>
</comment>
<proteinExistence type="inferred from homology"/>
<accession>A0AAD5U037</accession>
<dbReference type="InterPro" id="IPR051436">
    <property type="entry name" value="Autophagy-related_EPG5"/>
</dbReference>
<dbReference type="Proteomes" id="UP001211065">
    <property type="component" value="Unassembled WGS sequence"/>
</dbReference>
<evidence type="ECO:0000313" key="6">
    <source>
        <dbReference type="Proteomes" id="UP001211065"/>
    </source>
</evidence>
<evidence type="ECO:0000256" key="2">
    <source>
        <dbReference type="ARBA" id="ARBA00023006"/>
    </source>
</evidence>
<dbReference type="EMBL" id="JADGJW010000354">
    <property type="protein sequence ID" value="KAJ3219052.1"/>
    <property type="molecule type" value="Genomic_DNA"/>
</dbReference>
<organism evidence="5 6">
    <name type="scientific">Clydaea vesicula</name>
    <dbReference type="NCBI Taxonomy" id="447962"/>
    <lineage>
        <taxon>Eukaryota</taxon>
        <taxon>Fungi</taxon>
        <taxon>Fungi incertae sedis</taxon>
        <taxon>Chytridiomycota</taxon>
        <taxon>Chytridiomycota incertae sedis</taxon>
        <taxon>Chytridiomycetes</taxon>
        <taxon>Lobulomycetales</taxon>
        <taxon>Lobulomycetaceae</taxon>
        <taxon>Clydaea</taxon>
    </lineage>
</organism>
<dbReference type="GO" id="GO:0097352">
    <property type="term" value="P:autophagosome maturation"/>
    <property type="evidence" value="ECO:0007669"/>
    <property type="project" value="TreeGrafter"/>
</dbReference>
<evidence type="ECO:0000313" key="5">
    <source>
        <dbReference type="EMBL" id="KAJ3219052.1"/>
    </source>
</evidence>
<name>A0AAD5U037_9FUNG</name>
<feature type="compositionally biased region" description="Basic residues" evidence="3">
    <location>
        <begin position="9"/>
        <end position="20"/>
    </location>
</feature>
<evidence type="ECO:0000259" key="4">
    <source>
        <dbReference type="Pfam" id="PF26573"/>
    </source>
</evidence>
<evidence type="ECO:0000256" key="3">
    <source>
        <dbReference type="SAM" id="MobiDB-lite"/>
    </source>
</evidence>
<sequence length="2677" mass="309855">MEMEVEVKVKHKKTKKTKTSKAKEIPKFETAATEVNDAVENQVDNQKKETITEEDYEVNPLINIHQTMSLTVCEQSLLYPKLDLPSLSSVDNKISFLKSITSEQQVHLPSIDDLICNDQIKTECEAQKAMQNLDMNFSEFYNLDSAKIRNPSSAELLNFVFPTFRIDEQVEISEQFLLDSTNLWEFNDDFYKKLLEYEHYFFTVQNLKVKLSSLQSNALDLSSKVWTLKKESLQVQENCKDGVSLIHSFTSEEALFNFKYYSELKSKFEEIRIFYYEKLVNSLFESKICKIYIQNLIDSTLEKNDSDLTLTKVKKYLDILFHCEKKLFCQKNSLELENFGILLKELRGWISTIVGFLLKSFGMKENMFILLHCLRTSHISKWGAGFIQWPISSLNIFSLSSHYITENKTVCGHYIACLQLLMSPLLGRYIEIFSNQNYYIHCQIEKDKDRVNFEVQKEHTKESLRSEVDWFVVDEDDLREELELEKPIFDLVSLSDEDYCQLFIQFNFEEVLEIILSKFTEYWLKFCQKNFTHEIANSEEKKNFEIETELFKTLSVVYQFLEIFSRAYNSFPHSKYPKFVDTITSSLTMMIDKFCTSLHEVDLENYTFSSRPIFFINNYIQIEVGEFHEVTSMQMEIDSMVLKSIKVILRFENCVLWKNLLSLPVNLLSIKGKWDCFMALFSQSIEEGKKNCINLRNGDASRIWGLLWQKIDYSPFVLEFLGELAIKCDAHTTNIQDSFRETGAGIAHMTWKDVMYSPDSTSFFDLVIEITKYIFLFCYGGDKWKPLTKPMFYGKKKPKLKIPNAVLISVETVLFKLASNFPQLMSWIFGWTREILSENLLSPVQKLALIKLIYVLPLKLWNPTLVDLEMALGMLKEMGTDEVKFVIGKAILENLNWSSLKRSSHRDVALTLFNICLDKGCISEIRDPNNTTGLLGKVGNVAYETINGAIGFASETIEAGTEFSINALESISSNTLKWSWSKSNYEEDSIELNMDPSLLMKLNEPQFSTWCWYHTKKGKFIFGIINFIFKFVRNLYQKLNLYHSPNSSNAYSILSEDLSLEKPFDSLTNPHFAMVRGAMFTNPMGAYLALMTSEIGHSIHMFSTDGWKLLNLLKSAGQYFEIFQITSKVFPTLISFSISNLETLTADEKFSLFWKDFWDLVPLKERFFSLERNKNDRSLEIVHKVFSDHYMKFQTTLEREFYTKYWLAVLTCNDLQWFTNRAKIRVFDMFCEAAVKFHLSYLQQCESVTKSMVELVEIQFEESLSNASSGTSKILPFIEKVYKQQVELSTIIMGSSLHSVEFSKSLGPLALNITGKIERECVWFSFLALRVETMLETEIRQDIGRYCIQNSKTLEEALIKKFGSSTVQGFTIVKWVGHLVNIPHCHPLAVLYAQMFFSLYFEKCDPPAMATDARFGFKFISEHYGVLKQLENYLSMSQQYYAKKIDFLKPNSIPNQLYKLFNAMLLWLRNPLLCNSAHIDPISLPESYDVERLTSCLNSACLKKKCFQGDRFDGVWLDLFPFQVCVDNVLLPVVGNVDSTNEKKKENEKESLNNHVRYFSKTSPPVFTPKKLYIPTVNSLNFEIVKDTLNLSKEYKSDFSILLTKSKIFQSVVTKNMELDYEYLKHIKNLYVNETKVGQTKKNCSSIAMTVSNALHPLVGNDRRSCKGPAIFDFEYKSVSVVNQWKVFLDGNRYDVSSLLVNEQVDHSVCVSLLRLLNSVQWLIENWALPKIADFSIEIFYKLIEIMTTTDSEEFHDGYDDTSDFNFNTQLENFPALYSFLEALFTGIGNTFIINSKKESFRLKEFFLAQKTKFSSQNSVKRSTLMILAKVYNPAVICSDTASFTSDYLQFLNLRSSFGSEVTSALIQRFDINQFKKFNNDNENVSKFLEAVLESFQISIAERPFTEFDSVIFSDFLFSLSSALNALLKSDFNLAITVVLNKLCHSKIPIEVTYVLAAEITNVNISELCTACYIEKTVDNLKFFETNDVSLQFVLNIPKLITSEVFQHQVERFHNGLKVDDLLHTFIPLLDLTCICFLCKPLYMISPIFQFEVINLITNTLKFFLEALTLPIYKKKEEWNSIVKKVVKAFVLVTNKLTICWNVTEQLPIIIWNWIEVFLNTFQNADITIPILETLALFPEIWNSFYINEKVIFQILQCAEMNDIWKMRHLRRFFCWLLTKAHWNLLQTCEENVDLENSPTNSILHIIFLLLVDIDVFFNNFETEKQDFMKTLFSKLKDVETKNYSPSEFEKLLNLIQVDAIQGELTSIFANDGIISFEFIIEFARNFINVPTLEDFNKESLQIKLTPNQLELTRVLIFFILKVLLYQIDNKHLNRSYIEPASIGFIISEILEFLEIIVPQEPHLGLEILNQTFQKVLNLENRCVVGTAVSTQIWNGIKNFATLSNHSLSIIYLACHILSSVEQIALLVEISIERYFNFNPGASQQNWKVVLEVVAVPELDEDIFVRHCLNHALILTLHVHFLQKLQNCKKPEQKVLMGEQLGIWIPSINVSSFSSANDSLQGEKKMVLMLKQYAELLKEELDSLGLPITHSRLRSHLPRIGENLTRLTGDKENTGLWATLGYGPKSKLSMKFRIVSTFIATKLLINPDDDWDMLDTVSDDFSKLLTKIKDLSSNKEYEPIYSLLDTFTNFITDKSLSIANLLDLITLFQDLIPEYQY</sequence>
<feature type="domain" description="Epg5-like TPR" evidence="4">
    <location>
        <begin position="1361"/>
        <end position="1489"/>
    </location>
</feature>
<keyword evidence="2" id="KW-0072">Autophagy</keyword>
<dbReference type="GO" id="GO:0005737">
    <property type="term" value="C:cytoplasm"/>
    <property type="evidence" value="ECO:0007669"/>
    <property type="project" value="TreeGrafter"/>
</dbReference>
<dbReference type="PANTHER" id="PTHR31139">
    <property type="entry name" value="ECTOPIC P GRANULES PROTEIN 5 HOMOLOG"/>
    <property type="match status" value="1"/>
</dbReference>
<dbReference type="PANTHER" id="PTHR31139:SF4">
    <property type="entry name" value="ECTOPIC P GRANULES PROTEIN 5 HOMOLOG"/>
    <property type="match status" value="1"/>
</dbReference>
<evidence type="ECO:0000256" key="1">
    <source>
        <dbReference type="ARBA" id="ARBA00010948"/>
    </source>
</evidence>
<comment type="similarity">
    <text evidence="1">Belongs to the EPG5 family.</text>
</comment>
<protein>
    <submittedName>
        <fullName evidence="5">Ectopic P granules protein 5</fullName>
    </submittedName>
</protein>
<dbReference type="InterPro" id="IPR058750">
    <property type="entry name" value="TPR_Epg5"/>
</dbReference>
<gene>
    <name evidence="5" type="primary">EPG5</name>
    <name evidence="5" type="ORF">HK099_004835</name>
</gene>
<reference evidence="5" key="1">
    <citation type="submission" date="2020-05" db="EMBL/GenBank/DDBJ databases">
        <title>Phylogenomic resolution of chytrid fungi.</title>
        <authorList>
            <person name="Stajich J.E."/>
            <person name="Amses K."/>
            <person name="Simmons R."/>
            <person name="Seto K."/>
            <person name="Myers J."/>
            <person name="Bonds A."/>
            <person name="Quandt C.A."/>
            <person name="Barry K."/>
            <person name="Liu P."/>
            <person name="Grigoriev I."/>
            <person name="Longcore J.E."/>
            <person name="James T.Y."/>
        </authorList>
    </citation>
    <scope>NUCLEOTIDE SEQUENCE</scope>
    <source>
        <strain evidence="5">JEL0476</strain>
    </source>
</reference>